<feature type="DNA-binding region" description="Fork-head" evidence="6">
    <location>
        <begin position="126"/>
        <end position="211"/>
    </location>
</feature>
<dbReference type="GO" id="GO:0000978">
    <property type="term" value="F:RNA polymerase II cis-regulatory region sequence-specific DNA binding"/>
    <property type="evidence" value="ECO:0007669"/>
    <property type="project" value="UniProtKB-ARBA"/>
</dbReference>
<dbReference type="PROSITE" id="PS50039">
    <property type="entry name" value="FORK_HEAD_3"/>
    <property type="match status" value="1"/>
</dbReference>
<dbReference type="AlphaFoldDB" id="A0A0A8L4J4"/>
<evidence type="ECO:0000256" key="4">
    <source>
        <dbReference type="ARBA" id="ARBA00023163"/>
    </source>
</evidence>
<dbReference type="PRINTS" id="PR00053">
    <property type="entry name" value="FORKHEAD"/>
</dbReference>
<keyword evidence="10" id="KW-1185">Reference proteome</keyword>
<evidence type="ECO:0000256" key="2">
    <source>
        <dbReference type="ARBA" id="ARBA00023015"/>
    </source>
</evidence>
<feature type="domain" description="Fork-head" evidence="8">
    <location>
        <begin position="126"/>
        <end position="211"/>
    </location>
</feature>
<dbReference type="GO" id="GO:0005634">
    <property type="term" value="C:nucleus"/>
    <property type="evidence" value="ECO:0007669"/>
    <property type="project" value="UniProtKB-SubCell"/>
</dbReference>
<dbReference type="Proteomes" id="UP000031516">
    <property type="component" value="Unassembled WGS sequence"/>
</dbReference>
<dbReference type="EMBL" id="CCBQ010000019">
    <property type="protein sequence ID" value="CDO93116.1"/>
    <property type="molecule type" value="Genomic_DNA"/>
</dbReference>
<dbReference type="PANTHER" id="PTHR45881">
    <property type="entry name" value="CHECKPOINT SUPPRESSOR 1-LIKE, ISOFORM A-RELATED"/>
    <property type="match status" value="1"/>
</dbReference>
<dbReference type="SMART" id="SM00339">
    <property type="entry name" value="FH"/>
    <property type="match status" value="1"/>
</dbReference>
<feature type="compositionally biased region" description="Basic and acidic residues" evidence="7">
    <location>
        <begin position="64"/>
        <end position="73"/>
    </location>
</feature>
<dbReference type="FunFam" id="1.10.10.10:FF:000260">
    <property type="entry name" value="Forkhead transcription factor (Sep1)"/>
    <property type="match status" value="1"/>
</dbReference>
<evidence type="ECO:0000256" key="5">
    <source>
        <dbReference type="ARBA" id="ARBA00023242"/>
    </source>
</evidence>
<keyword evidence="4" id="KW-0804">Transcription</keyword>
<comment type="caution">
    <text evidence="9">The sequence shown here is derived from an EMBL/GenBank/DDBJ whole genome shotgun (WGS) entry which is preliminary data.</text>
</comment>
<comment type="subcellular location">
    <subcellularLocation>
        <location evidence="1 6">Nucleus</location>
    </subcellularLocation>
</comment>
<reference evidence="9 10" key="1">
    <citation type="submission" date="2014-03" db="EMBL/GenBank/DDBJ databases">
        <title>The genome of Kluyveromyces dobzhanskii.</title>
        <authorList>
            <person name="Nystedt B."/>
            <person name="Astrom S."/>
        </authorList>
    </citation>
    <scope>NUCLEOTIDE SEQUENCE [LARGE SCALE GENOMIC DNA]</scope>
    <source>
        <strain evidence="9 10">CBS 2104</strain>
    </source>
</reference>
<keyword evidence="3 6" id="KW-0238">DNA-binding</keyword>
<dbReference type="InterPro" id="IPR001766">
    <property type="entry name" value="Fork_head_dom"/>
</dbReference>
<keyword evidence="2" id="KW-0805">Transcription regulation</keyword>
<evidence type="ECO:0000256" key="7">
    <source>
        <dbReference type="SAM" id="MobiDB-lite"/>
    </source>
</evidence>
<dbReference type="PANTHER" id="PTHR45881:SF1">
    <property type="entry name" value="FORK HEAD PROTEIN HOMOLOG 2"/>
    <property type="match status" value="1"/>
</dbReference>
<evidence type="ECO:0000313" key="9">
    <source>
        <dbReference type="EMBL" id="CDO93116.1"/>
    </source>
</evidence>
<evidence type="ECO:0000313" key="10">
    <source>
        <dbReference type="Proteomes" id="UP000031516"/>
    </source>
</evidence>
<name>A0A0A8L4J4_9SACH</name>
<keyword evidence="5 6" id="KW-0539">Nucleus</keyword>
<feature type="region of interest" description="Disordered" evidence="7">
    <location>
        <begin position="1"/>
        <end position="100"/>
    </location>
</feature>
<dbReference type="GO" id="GO:0001228">
    <property type="term" value="F:DNA-binding transcription activator activity, RNA polymerase II-specific"/>
    <property type="evidence" value="ECO:0007669"/>
    <property type="project" value="UniProtKB-ARBA"/>
</dbReference>
<dbReference type="Gene3D" id="1.10.10.10">
    <property type="entry name" value="Winged helix-like DNA-binding domain superfamily/Winged helix DNA-binding domain"/>
    <property type="match status" value="1"/>
</dbReference>
<dbReference type="InterPro" id="IPR030456">
    <property type="entry name" value="TF_fork_head_CS_2"/>
</dbReference>
<feature type="region of interest" description="Disordered" evidence="7">
    <location>
        <begin position="532"/>
        <end position="554"/>
    </location>
</feature>
<dbReference type="OrthoDB" id="5954824at2759"/>
<evidence type="ECO:0000256" key="6">
    <source>
        <dbReference type="PROSITE-ProRule" id="PRU00089"/>
    </source>
</evidence>
<evidence type="ECO:0000256" key="3">
    <source>
        <dbReference type="ARBA" id="ARBA00023125"/>
    </source>
</evidence>
<proteinExistence type="predicted"/>
<protein>
    <submittedName>
        <fullName evidence="9">WGS project CCBQ000000000 data, contig 00099</fullName>
    </submittedName>
</protein>
<dbReference type="InterPro" id="IPR036388">
    <property type="entry name" value="WH-like_DNA-bd_sf"/>
</dbReference>
<organism evidence="9 10">
    <name type="scientific">Kluyveromyces dobzhanskii CBS 2104</name>
    <dbReference type="NCBI Taxonomy" id="1427455"/>
    <lineage>
        <taxon>Eukaryota</taxon>
        <taxon>Fungi</taxon>
        <taxon>Dikarya</taxon>
        <taxon>Ascomycota</taxon>
        <taxon>Saccharomycotina</taxon>
        <taxon>Saccharomycetes</taxon>
        <taxon>Saccharomycetales</taxon>
        <taxon>Saccharomycetaceae</taxon>
        <taxon>Kluyveromyces</taxon>
    </lineage>
</organism>
<dbReference type="PROSITE" id="PS00658">
    <property type="entry name" value="FORK_HEAD_2"/>
    <property type="match status" value="1"/>
</dbReference>
<evidence type="ECO:0000256" key="1">
    <source>
        <dbReference type="ARBA" id="ARBA00004123"/>
    </source>
</evidence>
<accession>A0A0A8L4J4</accession>
<evidence type="ECO:0000259" key="8">
    <source>
        <dbReference type="PROSITE" id="PS50039"/>
    </source>
</evidence>
<dbReference type="InterPro" id="IPR036390">
    <property type="entry name" value="WH_DNA-bd_sf"/>
</dbReference>
<gene>
    <name evidence="9" type="ORF">KLDO_g1418</name>
</gene>
<sequence>MSKTETQRQPLKDVALNRKRMHSETTTATLVRNGMRSEAYELDQGALTPPHSFVHRSSISESRTPNDKLRKVDPLSPELSSPIKPTRAKRMKSDQGRSSGVNTVEEFLEHLSDASRVVVLQDPSKKPPYSYAMMIVLSILQSDTGKLTLSQIYYWISSHFPYYRREDAGWQNSIRHNLSLNEAFVKGGKSFDGKGHFWEIKPGYESKFFKNDENFSIVDFKSKLQLFKSVALDDGFETGNATSSFAGSSVSSASKSKRKTKAFSNAVVEDKFSDVSDVGDTSIDQSSDCDEERTTLANIPSSPQMADPIETDEDGPRRFSTIDKDYLYYEDENMVKRQESNMLGSSKFSHRHTGIPTADYDDLMGSAMSSPKFKKYTCSFNTSFEPASPMTKLQLPLINQQHSKTPIRESSMTPLKFNIFSTPKDRSKEGLNPPASIRNWQSPSRLFEDYYTSPVFFRNTFNHSIDDCMIQYETEKKCIDSPRKSSLRGQAPSKVLSQTGLMDHSKYSSNGLFGVDVCSVWKRAIAHCSNNDEANETDEKAAKNNLAPPFDGMN</sequence>
<dbReference type="SUPFAM" id="SSF46785">
    <property type="entry name" value="Winged helix' DNA-binding domain"/>
    <property type="match status" value="1"/>
</dbReference>
<dbReference type="Pfam" id="PF00250">
    <property type="entry name" value="Forkhead"/>
    <property type="match status" value="1"/>
</dbReference>